<name>A0ABV9QSL6_9GAMM</name>
<reference evidence="3" key="1">
    <citation type="journal article" date="2019" name="Int. J. Syst. Evol. Microbiol.">
        <title>The Global Catalogue of Microorganisms (GCM) 10K type strain sequencing project: providing services to taxonomists for standard genome sequencing and annotation.</title>
        <authorList>
            <consortium name="The Broad Institute Genomics Platform"/>
            <consortium name="The Broad Institute Genome Sequencing Center for Infectious Disease"/>
            <person name="Wu L."/>
            <person name="Ma J."/>
        </authorList>
    </citation>
    <scope>NUCLEOTIDE SEQUENCE [LARGE SCALE GENOMIC DNA]</scope>
    <source>
        <strain evidence="3">CCUG 30340</strain>
    </source>
</reference>
<organism evidence="2 3">
    <name type="scientific">Dokdonella ginsengisoli</name>
    <dbReference type="NCBI Taxonomy" id="363846"/>
    <lineage>
        <taxon>Bacteria</taxon>
        <taxon>Pseudomonadati</taxon>
        <taxon>Pseudomonadota</taxon>
        <taxon>Gammaproteobacteria</taxon>
        <taxon>Lysobacterales</taxon>
        <taxon>Rhodanobacteraceae</taxon>
        <taxon>Dokdonella</taxon>
    </lineage>
</organism>
<evidence type="ECO:0000313" key="2">
    <source>
        <dbReference type="EMBL" id="MFC4819635.1"/>
    </source>
</evidence>
<dbReference type="SUPFAM" id="SSF51126">
    <property type="entry name" value="Pectin lyase-like"/>
    <property type="match status" value="1"/>
</dbReference>
<feature type="signal peptide" evidence="1">
    <location>
        <begin position="1"/>
        <end position="26"/>
    </location>
</feature>
<sequence>MPTIHRRAGGALLAFAAFAAADVASAAIYCVRNESELQQALNDAAASGNDDEIRIREGAYTAFSQSFRYTATTTGWLVISGGWTTVDGVDCVGQGRDASRTILEGAGQRSVLRITHLAAEGATRAPSVFVQNLSLRNGRGDEAAFERGGALDVSGYSDHYMEIRLDNLVVADSSGYFGGGANLYVKNGMIRVLNSLFAGNRSETVATGHLTTTVVATEAGTSPAVTIANSTFVGGRCPGQGSRGCGVSAGLPEGVRLDVVNSLFFDNEISDLNIEGMSVIGLGNGEAHADHSLIGTVSGNLPLDATNLLSGDPRFVDAANGDYRLRDDSPFINQGLAAVPLTQPPLAHDLGGSPRTRFGAMDPGAYENQTWDFIFRDGFGD</sequence>
<gene>
    <name evidence="2" type="ORF">ACFO6Q_04835</name>
</gene>
<keyword evidence="1" id="KW-0732">Signal</keyword>
<dbReference type="InterPro" id="IPR011050">
    <property type="entry name" value="Pectin_lyase_fold/virulence"/>
</dbReference>
<dbReference type="InterPro" id="IPR012334">
    <property type="entry name" value="Pectin_lyas_fold"/>
</dbReference>
<keyword evidence="3" id="KW-1185">Reference proteome</keyword>
<proteinExistence type="predicted"/>
<evidence type="ECO:0000256" key="1">
    <source>
        <dbReference type="SAM" id="SignalP"/>
    </source>
</evidence>
<dbReference type="Gene3D" id="2.160.20.10">
    <property type="entry name" value="Single-stranded right-handed beta-helix, Pectin lyase-like"/>
    <property type="match status" value="1"/>
</dbReference>
<dbReference type="EMBL" id="JBHSHD010000005">
    <property type="protein sequence ID" value="MFC4819635.1"/>
    <property type="molecule type" value="Genomic_DNA"/>
</dbReference>
<comment type="caution">
    <text evidence="2">The sequence shown here is derived from an EMBL/GenBank/DDBJ whole genome shotgun (WGS) entry which is preliminary data.</text>
</comment>
<dbReference type="RefSeq" id="WP_380019420.1">
    <property type="nucleotide sequence ID" value="NZ_JBHSHD010000005.1"/>
</dbReference>
<evidence type="ECO:0008006" key="4">
    <source>
        <dbReference type="Google" id="ProtNLM"/>
    </source>
</evidence>
<evidence type="ECO:0000313" key="3">
    <source>
        <dbReference type="Proteomes" id="UP001595886"/>
    </source>
</evidence>
<protein>
    <recommendedName>
        <fullName evidence="4">Right-handed parallel beta-helix repeat-containing protein</fullName>
    </recommendedName>
</protein>
<accession>A0ABV9QSL6</accession>
<feature type="chain" id="PRO_5047146353" description="Right-handed parallel beta-helix repeat-containing protein" evidence="1">
    <location>
        <begin position="27"/>
        <end position="381"/>
    </location>
</feature>
<dbReference type="Proteomes" id="UP001595886">
    <property type="component" value="Unassembled WGS sequence"/>
</dbReference>